<gene>
    <name evidence="3" type="ORF">JOF28_001565</name>
</gene>
<dbReference type="SUPFAM" id="SSF51735">
    <property type="entry name" value="NAD(P)-binding Rossmann-fold domains"/>
    <property type="match status" value="1"/>
</dbReference>
<dbReference type="Pfam" id="PF13561">
    <property type="entry name" value="adh_short_C2"/>
    <property type="match status" value="1"/>
</dbReference>
<organism evidence="3 4">
    <name type="scientific">Leucobacter exalbidus</name>
    <dbReference type="NCBI Taxonomy" id="662960"/>
    <lineage>
        <taxon>Bacteria</taxon>
        <taxon>Bacillati</taxon>
        <taxon>Actinomycetota</taxon>
        <taxon>Actinomycetes</taxon>
        <taxon>Micrococcales</taxon>
        <taxon>Microbacteriaceae</taxon>
        <taxon>Leucobacter</taxon>
    </lineage>
</organism>
<protein>
    <submittedName>
        <fullName evidence="3">NAD(P)-dependent dehydrogenase (Short-subunit alcohol dehydrogenase family)</fullName>
    </submittedName>
</protein>
<dbReference type="Gene3D" id="3.40.50.720">
    <property type="entry name" value="NAD(P)-binding Rossmann-like Domain"/>
    <property type="match status" value="1"/>
</dbReference>
<keyword evidence="4" id="KW-1185">Reference proteome</keyword>
<comment type="caution">
    <text evidence="3">The sequence shown here is derived from an EMBL/GenBank/DDBJ whole genome shotgun (WGS) entry which is preliminary data.</text>
</comment>
<keyword evidence="2" id="KW-0560">Oxidoreductase</keyword>
<dbReference type="RefSeq" id="WP_209705261.1">
    <property type="nucleotide sequence ID" value="NZ_JAFIDA010000001.1"/>
</dbReference>
<accession>A0A940PNC3</accession>
<dbReference type="InterPro" id="IPR036291">
    <property type="entry name" value="NAD(P)-bd_dom_sf"/>
</dbReference>
<evidence type="ECO:0000256" key="1">
    <source>
        <dbReference type="ARBA" id="ARBA00006484"/>
    </source>
</evidence>
<name>A0A940PNC3_9MICO</name>
<proteinExistence type="inferred from homology"/>
<dbReference type="FunFam" id="3.40.50.720:FF:000084">
    <property type="entry name" value="Short-chain dehydrogenase reductase"/>
    <property type="match status" value="1"/>
</dbReference>
<dbReference type="InterPro" id="IPR002347">
    <property type="entry name" value="SDR_fam"/>
</dbReference>
<dbReference type="PROSITE" id="PS00061">
    <property type="entry name" value="ADH_SHORT"/>
    <property type="match status" value="1"/>
</dbReference>
<evidence type="ECO:0000256" key="2">
    <source>
        <dbReference type="ARBA" id="ARBA00023002"/>
    </source>
</evidence>
<dbReference type="Proteomes" id="UP000675163">
    <property type="component" value="Unassembled WGS sequence"/>
</dbReference>
<dbReference type="EMBL" id="JAFIDA010000001">
    <property type="protein sequence ID" value="MBP1326333.1"/>
    <property type="molecule type" value="Genomic_DNA"/>
</dbReference>
<evidence type="ECO:0000313" key="3">
    <source>
        <dbReference type="EMBL" id="MBP1326333.1"/>
    </source>
</evidence>
<sequence>MGTAPVGGSAELAGKSVLVTGAAAGIGEAAAKLFAREGASLVVVDRDEGALAQLVALLEADGFSAIGLSGDVTDHAFMTDAAQTAVGSYGSLDGAFNNAGIPGPSGGLLDVEFADWQRTLDVNLNGVWQSMRAELAAMTAGAAIVNTSSLAGLIGAAQAAAYSASKHAILGVTKSAALEYGLRGVRVNAIAPGPTRTPLLERLFETVAGSEDRMVSRTALKRTAEPLEIAQAALWLLSDRASYVTGQVIAVDGGQTAS</sequence>
<dbReference type="PRINTS" id="PR00081">
    <property type="entry name" value="GDHRDH"/>
</dbReference>
<dbReference type="AlphaFoldDB" id="A0A940PNC3"/>
<dbReference type="InterPro" id="IPR020904">
    <property type="entry name" value="Sc_DH/Rdtase_CS"/>
</dbReference>
<dbReference type="NCBIfam" id="NF005559">
    <property type="entry name" value="PRK07231.1"/>
    <property type="match status" value="1"/>
</dbReference>
<dbReference type="CDD" id="cd05233">
    <property type="entry name" value="SDR_c"/>
    <property type="match status" value="1"/>
</dbReference>
<evidence type="ECO:0000313" key="4">
    <source>
        <dbReference type="Proteomes" id="UP000675163"/>
    </source>
</evidence>
<dbReference type="PANTHER" id="PTHR42820:SF1">
    <property type="entry name" value="SHORT-CHAIN DEHYDROGENASE_REDUCTASE FAMILY PROTEIN"/>
    <property type="match status" value="1"/>
</dbReference>
<dbReference type="GO" id="GO:0016491">
    <property type="term" value="F:oxidoreductase activity"/>
    <property type="evidence" value="ECO:0007669"/>
    <property type="project" value="UniProtKB-KW"/>
</dbReference>
<reference evidence="3" key="1">
    <citation type="submission" date="2021-02" db="EMBL/GenBank/DDBJ databases">
        <title>Sequencing the genomes of 1000 actinobacteria strains.</title>
        <authorList>
            <person name="Klenk H.-P."/>
        </authorList>
    </citation>
    <scope>NUCLEOTIDE SEQUENCE</scope>
    <source>
        <strain evidence="3">DSM 22850</strain>
    </source>
</reference>
<dbReference type="PRINTS" id="PR00080">
    <property type="entry name" value="SDRFAMILY"/>
</dbReference>
<dbReference type="PANTHER" id="PTHR42820">
    <property type="entry name" value="SHORT-CHAIN DEHYDROGENASE REDUCTASE"/>
    <property type="match status" value="1"/>
</dbReference>
<comment type="similarity">
    <text evidence="1">Belongs to the short-chain dehydrogenases/reductases (SDR) family.</text>
</comment>